<sequence length="818" mass="91394">MKPTWKIGIIVAAVPLIIIAVILWGSYKEARFDLVSLPDNGVVLNNEQETLQFQKGNTLYRSWNSDQLIAKNDKEDTRNQIMKSAILYLDKEALMFTENVPVIDTNGVSSKLKGNKVYESKGSTYQYNKSEINEKSVVKLANRQYFLNADATLYLGGEKIKEVSKPLLLIDKTGSVTIYENKKKSRYLGHMTLKINDDTVLDASSEIYTIGDRKIDLASFGGTDNEKLVVKEDEQKDKKEAEKKKEEEKQKELAEKEAEKNNETKEANGSNESNDANDNKVASKDNESENDSNKTSGEKSSGLNATKKYGDDLNVGKGSTEAGTNNTSGNKNSGSKGNTNGTATQEDLDKIDDYEAVLRKLDELNEKLERNIPVLRIGYISPNVTSTKVSYSYADPNNTLIGVTKISAVDEKTGKTVNTQYVSAVDTEALLTDLSPNGKYHLEFTYQYDLGTDKGIQEVKIQSDSFTTQSVSAIYQMQSVTSTTMKLNVALDAQIDNVKRARVKVTKANGDSFYMNASANLINGNGELINVTGLDPSTAYHFQIVIDMKNGETIELNSSENYYTMQATVLKSLKASQSADKVLQVQYDWSSADYTLNQATIELKDENDQTKVDYQVVNQEKGNIRLVPVTKDESLNMEAKLVLETTNNETKESKTFEYPVKQDIQYNKNATLTINLTPFQTEENNTKQAEESNTKATEEDNAKQTEEVDSNTVAGQETKNTNSITTKVEDVLAPQNATYDMTFSMQRKTGETYQLAFERRAVGTEDNWSTWTTQKIVTDENGQIKHTETISKLAKESFDYRIAVYDANGILQLYVYQE</sequence>
<feature type="compositionally biased region" description="Polar residues" evidence="1">
    <location>
        <begin position="710"/>
        <end position="726"/>
    </location>
</feature>
<feature type="transmembrane region" description="Helical" evidence="2">
    <location>
        <begin position="7"/>
        <end position="27"/>
    </location>
</feature>
<gene>
    <name evidence="3" type="ORF">AFZ32_05640</name>
</gene>
<feature type="compositionally biased region" description="Low complexity" evidence="1">
    <location>
        <begin position="322"/>
        <end position="344"/>
    </location>
</feature>
<feature type="compositionally biased region" description="Polar residues" evidence="1">
    <location>
        <begin position="293"/>
        <end position="304"/>
    </location>
</feature>
<evidence type="ECO:0000313" key="3">
    <source>
        <dbReference type="EMBL" id="PDK42212.1"/>
    </source>
</evidence>
<feature type="compositionally biased region" description="Basic and acidic residues" evidence="1">
    <location>
        <begin position="231"/>
        <end position="266"/>
    </location>
</feature>
<dbReference type="RefSeq" id="WP_097350112.1">
    <property type="nucleotide sequence ID" value="NZ_NYPG01000002.1"/>
</dbReference>
<organism evidence="3 4">
    <name type="scientific">Listeria welshimeri</name>
    <dbReference type="NCBI Taxonomy" id="1643"/>
    <lineage>
        <taxon>Bacteria</taxon>
        <taxon>Bacillati</taxon>
        <taxon>Bacillota</taxon>
        <taxon>Bacilli</taxon>
        <taxon>Bacillales</taxon>
        <taxon>Listeriaceae</taxon>
        <taxon>Listeria</taxon>
    </lineage>
</organism>
<keyword evidence="2" id="KW-1133">Transmembrane helix</keyword>
<dbReference type="Proteomes" id="UP000219632">
    <property type="component" value="Unassembled WGS sequence"/>
</dbReference>
<evidence type="ECO:0000256" key="2">
    <source>
        <dbReference type="SAM" id="Phobius"/>
    </source>
</evidence>
<protein>
    <submittedName>
        <fullName evidence="3">Uncharacterized protein</fullName>
    </submittedName>
</protein>
<proteinExistence type="predicted"/>
<evidence type="ECO:0000256" key="1">
    <source>
        <dbReference type="SAM" id="MobiDB-lite"/>
    </source>
</evidence>
<keyword evidence="4" id="KW-1185">Reference proteome</keyword>
<feature type="compositionally biased region" description="Basic and acidic residues" evidence="1">
    <location>
        <begin position="684"/>
        <end position="706"/>
    </location>
</feature>
<dbReference type="EMBL" id="NYPG01000002">
    <property type="protein sequence ID" value="PDK42212.1"/>
    <property type="molecule type" value="Genomic_DNA"/>
</dbReference>
<evidence type="ECO:0000313" key="4">
    <source>
        <dbReference type="Proteomes" id="UP000219632"/>
    </source>
</evidence>
<reference evidence="3 4" key="1">
    <citation type="submission" date="2017-09" db="EMBL/GenBank/DDBJ databases">
        <title>Draft Genomes of 144 Listeria Monocytogenes isolates from foods.</title>
        <authorList>
            <person name="Wu C.H."/>
            <person name="Ng J."/>
            <person name="Kiang D."/>
            <person name="Chen C.-Y."/>
            <person name="Frink S."/>
            <person name="Lafrades M."/>
            <person name="Morales C."/>
            <person name="Park P."/>
            <person name="Zwick M."/>
        </authorList>
    </citation>
    <scope>NUCLEOTIDE SEQUENCE [LARGE SCALE GENOMIC DNA]</scope>
    <source>
        <strain evidence="3 4">CDPHFDLB-F14M01633.75-2</strain>
    </source>
</reference>
<feature type="region of interest" description="Disordered" evidence="1">
    <location>
        <begin position="231"/>
        <end position="347"/>
    </location>
</feature>
<feature type="compositionally biased region" description="Basic and acidic residues" evidence="1">
    <location>
        <begin position="277"/>
        <end position="287"/>
    </location>
</feature>
<name>A0ABX4IFZ2_LISWE</name>
<keyword evidence="2" id="KW-0472">Membrane</keyword>
<feature type="region of interest" description="Disordered" evidence="1">
    <location>
        <begin position="677"/>
        <end position="727"/>
    </location>
</feature>
<accession>A0ABX4IFZ2</accession>
<comment type="caution">
    <text evidence="3">The sequence shown here is derived from an EMBL/GenBank/DDBJ whole genome shotgun (WGS) entry which is preliminary data.</text>
</comment>
<keyword evidence="2" id="KW-0812">Transmembrane</keyword>